<protein>
    <submittedName>
        <fullName evidence="1">Uncharacterized protein</fullName>
    </submittedName>
</protein>
<proteinExistence type="predicted"/>
<dbReference type="InterPro" id="IPR000884">
    <property type="entry name" value="TSP1_rpt"/>
</dbReference>
<dbReference type="AlphaFoldDB" id="A0A8S3UBW6"/>
<dbReference type="SUPFAM" id="SSF49899">
    <property type="entry name" value="Concanavalin A-like lectins/glucanases"/>
    <property type="match status" value="1"/>
</dbReference>
<dbReference type="Gene3D" id="2.60.120.200">
    <property type="match status" value="1"/>
</dbReference>
<dbReference type="PROSITE" id="PS50092">
    <property type="entry name" value="TSP1"/>
    <property type="match status" value="1"/>
</dbReference>
<accession>A0A8S3UBW6</accession>
<evidence type="ECO:0000313" key="1">
    <source>
        <dbReference type="EMBL" id="CAG2243422.1"/>
    </source>
</evidence>
<gene>
    <name evidence="1" type="ORF">MEDL_55526</name>
</gene>
<dbReference type="Proteomes" id="UP000683360">
    <property type="component" value="Unassembled WGS sequence"/>
</dbReference>
<sequence length="190" mass="21283">MSNKASVKLGSLLSSLDSWYWTIHEKCPNATNTTLLLLMANFKFSVGGNGLYCLAEHSFHHDASNEVNLRKWSHITLTWDKHLKEVKMYGNGAKLNSSVLDAVTPQDAAIPIGSFLEIMSTEPVWKFSLWINHLIAQFLAVDGSHTRTRYCNDPSPDVYGLDCIGSNTSQIICNTDVCPSKIKDRLFIYN</sequence>
<dbReference type="EMBL" id="CAJPWZ010002701">
    <property type="protein sequence ID" value="CAG2243422.1"/>
    <property type="molecule type" value="Genomic_DNA"/>
</dbReference>
<dbReference type="Gene3D" id="2.20.100.10">
    <property type="entry name" value="Thrombospondin type-1 (TSP1) repeat"/>
    <property type="match status" value="1"/>
</dbReference>
<name>A0A8S3UBW6_MYTED</name>
<evidence type="ECO:0000313" key="2">
    <source>
        <dbReference type="Proteomes" id="UP000683360"/>
    </source>
</evidence>
<dbReference type="InterPro" id="IPR036383">
    <property type="entry name" value="TSP1_rpt_sf"/>
</dbReference>
<comment type="caution">
    <text evidence="1">The sequence shown here is derived from an EMBL/GenBank/DDBJ whole genome shotgun (WGS) entry which is preliminary data.</text>
</comment>
<dbReference type="InterPro" id="IPR013320">
    <property type="entry name" value="ConA-like_dom_sf"/>
</dbReference>
<keyword evidence="2" id="KW-1185">Reference proteome</keyword>
<reference evidence="1" key="1">
    <citation type="submission" date="2021-03" db="EMBL/GenBank/DDBJ databases">
        <authorList>
            <person name="Bekaert M."/>
        </authorList>
    </citation>
    <scope>NUCLEOTIDE SEQUENCE</scope>
</reference>
<organism evidence="1 2">
    <name type="scientific">Mytilus edulis</name>
    <name type="common">Blue mussel</name>
    <dbReference type="NCBI Taxonomy" id="6550"/>
    <lineage>
        <taxon>Eukaryota</taxon>
        <taxon>Metazoa</taxon>
        <taxon>Spiralia</taxon>
        <taxon>Lophotrochozoa</taxon>
        <taxon>Mollusca</taxon>
        <taxon>Bivalvia</taxon>
        <taxon>Autobranchia</taxon>
        <taxon>Pteriomorphia</taxon>
        <taxon>Mytilida</taxon>
        <taxon>Mytiloidea</taxon>
        <taxon>Mytilidae</taxon>
        <taxon>Mytilinae</taxon>
        <taxon>Mytilus</taxon>
    </lineage>
</organism>